<keyword evidence="3" id="KW-0732">Signal</keyword>
<name>D8T634_SELML</name>
<dbReference type="GO" id="GO:0015846">
    <property type="term" value="P:polyamine transport"/>
    <property type="evidence" value="ECO:0000318"/>
    <property type="project" value="GO_Central"/>
</dbReference>
<dbReference type="Gramene" id="EFJ07837">
    <property type="protein sequence ID" value="EFJ07837"/>
    <property type="gene ID" value="SELMODRAFT_132900"/>
</dbReference>
<evidence type="ECO:0000256" key="2">
    <source>
        <dbReference type="ARBA" id="ARBA00022448"/>
    </source>
</evidence>
<dbReference type="Proteomes" id="UP000001514">
    <property type="component" value="Unassembled WGS sequence"/>
</dbReference>
<keyword evidence="4" id="KW-0574">Periplasm</keyword>
<dbReference type="GO" id="GO:0019808">
    <property type="term" value="F:polyamine binding"/>
    <property type="evidence" value="ECO:0007669"/>
    <property type="project" value="InterPro"/>
</dbReference>
<dbReference type="FunCoup" id="D8T634">
    <property type="interactions" value="1275"/>
</dbReference>
<evidence type="ECO:0000256" key="1">
    <source>
        <dbReference type="ARBA" id="ARBA00004418"/>
    </source>
</evidence>
<dbReference type="Gene3D" id="3.40.190.10">
    <property type="entry name" value="Periplasmic binding protein-like II"/>
    <property type="match status" value="2"/>
</dbReference>
<dbReference type="KEGG" id="smo:SELMODRAFT_132900"/>
<gene>
    <name evidence="5" type="ORF">SELMODRAFT_132900</name>
</gene>
<dbReference type="PRINTS" id="PR00909">
    <property type="entry name" value="SPERMDNBNDNG"/>
</dbReference>
<dbReference type="PANTHER" id="PTHR30222:SF17">
    <property type="entry name" value="SPERMIDINE_PUTRESCINE-BINDING PERIPLASMIC PROTEIN"/>
    <property type="match status" value="1"/>
</dbReference>
<protein>
    <submittedName>
        <fullName evidence="5">Uncharacterized protein</fullName>
    </submittedName>
</protein>
<dbReference type="SUPFAM" id="SSF53850">
    <property type="entry name" value="Periplasmic binding protein-like II"/>
    <property type="match status" value="1"/>
</dbReference>
<organism evidence="6">
    <name type="scientific">Selaginella moellendorffii</name>
    <name type="common">Spikemoss</name>
    <dbReference type="NCBI Taxonomy" id="88036"/>
    <lineage>
        <taxon>Eukaryota</taxon>
        <taxon>Viridiplantae</taxon>
        <taxon>Streptophyta</taxon>
        <taxon>Embryophyta</taxon>
        <taxon>Tracheophyta</taxon>
        <taxon>Lycopodiopsida</taxon>
        <taxon>Selaginellales</taxon>
        <taxon>Selaginellaceae</taxon>
        <taxon>Selaginella</taxon>
    </lineage>
</organism>
<dbReference type="OMA" id="FSWPPNS"/>
<evidence type="ECO:0000313" key="6">
    <source>
        <dbReference type="Proteomes" id="UP000001514"/>
    </source>
</evidence>
<keyword evidence="2" id="KW-0813">Transport</keyword>
<dbReference type="CDD" id="cd13661">
    <property type="entry name" value="PBP2_PotD_PotF_like_1"/>
    <property type="match status" value="1"/>
</dbReference>
<dbReference type="STRING" id="88036.D8T634"/>
<evidence type="ECO:0000256" key="4">
    <source>
        <dbReference type="ARBA" id="ARBA00022764"/>
    </source>
</evidence>
<sequence>MSEEMQRAYEQWKTVPYSISFPLRIVGLRGSVPPVWIKDFMVSQGKQMKLGAEFLGSLDTIYTQLVSAKNSGQLTSKSTMAADVVTLGDSWLGAAIRNKLIASVGKPQELEWFQHLDPKWQAILRRDAQGRPDETGQVWGAPYRCGCMVIAYRKDKLAKAGLQDIKDWDDLWKPELAGKISMIESTREVVGLVLKSLGASYNARNLDAEVHGGQEAVKERFLRLRKQAMFENINYLRALGAGDVWIAVGWSNDVLPFAKRQSNVGVIAPASGTSLWADVWAIPAATTIKSDKAGGRIRGPSPLVSQWLEFCLQPARSLAFHQEAFCGASPLRFADVADNGSSEPAGPRLDTNLVSGLPPKDILGKSEFLEPLEEETLAKYRWLLEAE</sequence>
<accession>D8T634</accession>
<evidence type="ECO:0000256" key="3">
    <source>
        <dbReference type="ARBA" id="ARBA00022729"/>
    </source>
</evidence>
<dbReference type="Pfam" id="PF13416">
    <property type="entry name" value="SBP_bac_8"/>
    <property type="match status" value="1"/>
</dbReference>
<keyword evidence="6" id="KW-1185">Reference proteome</keyword>
<dbReference type="HOGENOM" id="CLU_026974_11_0_1"/>
<reference evidence="5 6" key="1">
    <citation type="journal article" date="2011" name="Science">
        <title>The Selaginella genome identifies genetic changes associated with the evolution of vascular plants.</title>
        <authorList>
            <person name="Banks J.A."/>
            <person name="Nishiyama T."/>
            <person name="Hasebe M."/>
            <person name="Bowman J.L."/>
            <person name="Gribskov M."/>
            <person name="dePamphilis C."/>
            <person name="Albert V.A."/>
            <person name="Aono N."/>
            <person name="Aoyama T."/>
            <person name="Ambrose B.A."/>
            <person name="Ashton N.W."/>
            <person name="Axtell M.J."/>
            <person name="Barker E."/>
            <person name="Barker M.S."/>
            <person name="Bennetzen J.L."/>
            <person name="Bonawitz N.D."/>
            <person name="Chapple C."/>
            <person name="Cheng C."/>
            <person name="Correa L.G."/>
            <person name="Dacre M."/>
            <person name="DeBarry J."/>
            <person name="Dreyer I."/>
            <person name="Elias M."/>
            <person name="Engstrom E.M."/>
            <person name="Estelle M."/>
            <person name="Feng L."/>
            <person name="Finet C."/>
            <person name="Floyd S.K."/>
            <person name="Frommer W.B."/>
            <person name="Fujita T."/>
            <person name="Gramzow L."/>
            <person name="Gutensohn M."/>
            <person name="Harholt J."/>
            <person name="Hattori M."/>
            <person name="Heyl A."/>
            <person name="Hirai T."/>
            <person name="Hiwatashi Y."/>
            <person name="Ishikawa M."/>
            <person name="Iwata M."/>
            <person name="Karol K.G."/>
            <person name="Koehler B."/>
            <person name="Kolukisaoglu U."/>
            <person name="Kubo M."/>
            <person name="Kurata T."/>
            <person name="Lalonde S."/>
            <person name="Li K."/>
            <person name="Li Y."/>
            <person name="Litt A."/>
            <person name="Lyons E."/>
            <person name="Manning G."/>
            <person name="Maruyama T."/>
            <person name="Michael T.P."/>
            <person name="Mikami K."/>
            <person name="Miyazaki S."/>
            <person name="Morinaga S."/>
            <person name="Murata T."/>
            <person name="Mueller-Roeber B."/>
            <person name="Nelson D.R."/>
            <person name="Obara M."/>
            <person name="Oguri Y."/>
            <person name="Olmstead R.G."/>
            <person name="Onodera N."/>
            <person name="Petersen B.L."/>
            <person name="Pils B."/>
            <person name="Prigge M."/>
            <person name="Rensing S.A."/>
            <person name="Riano-Pachon D.M."/>
            <person name="Roberts A.W."/>
            <person name="Sato Y."/>
            <person name="Scheller H.V."/>
            <person name="Schulz B."/>
            <person name="Schulz C."/>
            <person name="Shakirov E.V."/>
            <person name="Shibagaki N."/>
            <person name="Shinohara N."/>
            <person name="Shippen D.E."/>
            <person name="Soerensen I."/>
            <person name="Sotooka R."/>
            <person name="Sugimoto N."/>
            <person name="Sugita M."/>
            <person name="Sumikawa N."/>
            <person name="Tanurdzic M."/>
            <person name="Theissen G."/>
            <person name="Ulvskov P."/>
            <person name="Wakazuki S."/>
            <person name="Weng J.K."/>
            <person name="Willats W.W."/>
            <person name="Wipf D."/>
            <person name="Wolf P.G."/>
            <person name="Yang L."/>
            <person name="Zimmer A.D."/>
            <person name="Zhu Q."/>
            <person name="Mitros T."/>
            <person name="Hellsten U."/>
            <person name="Loque D."/>
            <person name="Otillar R."/>
            <person name="Salamov A."/>
            <person name="Schmutz J."/>
            <person name="Shapiro H."/>
            <person name="Lindquist E."/>
            <person name="Lucas S."/>
            <person name="Rokhsar D."/>
            <person name="Grigoriev I.V."/>
        </authorList>
    </citation>
    <scope>NUCLEOTIDE SEQUENCE [LARGE SCALE GENOMIC DNA]</scope>
</reference>
<comment type="subcellular location">
    <subcellularLocation>
        <location evidence="1">Periplasm</location>
    </subcellularLocation>
</comment>
<dbReference type="eggNOG" id="ENOG502QUR6">
    <property type="taxonomic scope" value="Eukaryota"/>
</dbReference>
<evidence type="ECO:0000313" key="5">
    <source>
        <dbReference type="EMBL" id="EFJ07837.1"/>
    </source>
</evidence>
<dbReference type="AlphaFoldDB" id="D8T634"/>
<dbReference type="InterPro" id="IPR001188">
    <property type="entry name" value="Sperm_putr-bd"/>
</dbReference>
<dbReference type="EMBL" id="GL377679">
    <property type="protein sequence ID" value="EFJ07837.1"/>
    <property type="molecule type" value="Genomic_DNA"/>
</dbReference>
<dbReference type="PANTHER" id="PTHR30222">
    <property type="entry name" value="SPERMIDINE/PUTRESCINE-BINDING PERIPLASMIC PROTEIN"/>
    <property type="match status" value="1"/>
</dbReference>
<proteinExistence type="predicted"/>
<dbReference type="InParanoid" id="D8T634"/>
<dbReference type="InterPro" id="IPR006059">
    <property type="entry name" value="SBP"/>
</dbReference>